<dbReference type="RefSeq" id="WP_192026070.1">
    <property type="nucleotide sequence ID" value="NZ_JACYTN010000014.1"/>
</dbReference>
<dbReference type="PANTHER" id="PTHR23514:SF3">
    <property type="entry name" value="BYPASS OF STOP CODON PROTEIN 6"/>
    <property type="match status" value="1"/>
</dbReference>
<gene>
    <name evidence="9" type="ORF">IFO66_15680</name>
</gene>
<dbReference type="EMBL" id="JACYTN010000014">
    <property type="protein sequence ID" value="MBD8499734.1"/>
    <property type="molecule type" value="Genomic_DNA"/>
</dbReference>
<dbReference type="InterPro" id="IPR011701">
    <property type="entry name" value="MFS"/>
</dbReference>
<feature type="transmembrane region" description="Helical" evidence="7">
    <location>
        <begin position="71"/>
        <end position="89"/>
    </location>
</feature>
<keyword evidence="10" id="KW-1185">Reference proteome</keyword>
<protein>
    <submittedName>
        <fullName evidence="9">MFS transporter</fullName>
    </submittedName>
</protein>
<feature type="transmembrane region" description="Helical" evidence="7">
    <location>
        <begin position="95"/>
        <end position="116"/>
    </location>
</feature>
<keyword evidence="5 7" id="KW-1133">Transmembrane helix</keyword>
<feature type="transmembrane region" description="Helical" evidence="7">
    <location>
        <begin position="159"/>
        <end position="179"/>
    </location>
</feature>
<sequence length="414" mass="45726">MATLFLVMIYLSFITLGLPDSLLGAAWPTMHKDFDTSLSFAGVLSITIAYGTIMSSLASGTILKRLATGQITLLSCLLTAFALLGFYYAPSMIWLIVLALLLGLGAGSVDSALNHYVAKHYKAHHMSWLHCFWGVGATLGPIIMAAFMSGQQGWREGYVTIAFIQFAMVVLLFITLPLWKRMTSHQTTVIHEDKELQNNLDHISLIEKPMQLKGVKITLITFLFYSGAESSVILWGSTYLVTIKELEAVVAAQWISMYYGGMTIGRFITGFVTYKVSNHMLIRSGLIIALVGALLFMLPLPIICSFIGLMLIGLGFGPIYPCMLHDTPKRFGNDQSQKLMGYQMAAAYTGNTLLPPVLGWIAAQTSIIILPFVVASYIIIMLLGSERMNRILKMRITDVSTCKHYSLKSEKCTQ</sequence>
<feature type="transmembrane region" description="Helical" evidence="7">
    <location>
        <begin position="40"/>
        <end position="59"/>
    </location>
</feature>
<dbReference type="Gene3D" id="1.20.1250.20">
    <property type="entry name" value="MFS general substrate transporter like domains"/>
    <property type="match status" value="2"/>
</dbReference>
<evidence type="ECO:0000256" key="7">
    <source>
        <dbReference type="SAM" id="Phobius"/>
    </source>
</evidence>
<organism evidence="9 10">
    <name type="scientific">Paenibacillus arenosi</name>
    <dbReference type="NCBI Taxonomy" id="2774142"/>
    <lineage>
        <taxon>Bacteria</taxon>
        <taxon>Bacillati</taxon>
        <taxon>Bacillota</taxon>
        <taxon>Bacilli</taxon>
        <taxon>Bacillales</taxon>
        <taxon>Paenibacillaceae</taxon>
        <taxon>Paenibacillus</taxon>
    </lineage>
</organism>
<accession>A0ABR9B004</accession>
<evidence type="ECO:0000256" key="2">
    <source>
        <dbReference type="ARBA" id="ARBA00008335"/>
    </source>
</evidence>
<evidence type="ECO:0000313" key="9">
    <source>
        <dbReference type="EMBL" id="MBD8499734.1"/>
    </source>
</evidence>
<evidence type="ECO:0000256" key="6">
    <source>
        <dbReference type="ARBA" id="ARBA00023136"/>
    </source>
</evidence>
<dbReference type="SUPFAM" id="SSF103473">
    <property type="entry name" value="MFS general substrate transporter"/>
    <property type="match status" value="1"/>
</dbReference>
<name>A0ABR9B004_9BACL</name>
<keyword evidence="4 7" id="KW-0812">Transmembrane</keyword>
<dbReference type="PANTHER" id="PTHR23514">
    <property type="entry name" value="BYPASS OF STOP CODON PROTEIN 6"/>
    <property type="match status" value="1"/>
</dbReference>
<feature type="transmembrane region" description="Helical" evidence="7">
    <location>
        <begin position="217"/>
        <end position="236"/>
    </location>
</feature>
<dbReference type="InterPro" id="IPR020846">
    <property type="entry name" value="MFS_dom"/>
</dbReference>
<evidence type="ECO:0000313" key="10">
    <source>
        <dbReference type="Proteomes" id="UP000634529"/>
    </source>
</evidence>
<dbReference type="InterPro" id="IPR051788">
    <property type="entry name" value="MFS_Transporter"/>
</dbReference>
<evidence type="ECO:0000259" key="8">
    <source>
        <dbReference type="PROSITE" id="PS50850"/>
    </source>
</evidence>
<evidence type="ECO:0000256" key="1">
    <source>
        <dbReference type="ARBA" id="ARBA00004651"/>
    </source>
</evidence>
<proteinExistence type="inferred from homology"/>
<evidence type="ECO:0000256" key="4">
    <source>
        <dbReference type="ARBA" id="ARBA00022692"/>
    </source>
</evidence>
<evidence type="ECO:0000256" key="3">
    <source>
        <dbReference type="ARBA" id="ARBA00022448"/>
    </source>
</evidence>
<dbReference type="InterPro" id="IPR036259">
    <property type="entry name" value="MFS_trans_sf"/>
</dbReference>
<dbReference type="PROSITE" id="PS50850">
    <property type="entry name" value="MFS"/>
    <property type="match status" value="1"/>
</dbReference>
<feature type="transmembrane region" description="Helical" evidence="7">
    <location>
        <begin position="357"/>
        <end position="384"/>
    </location>
</feature>
<dbReference type="Proteomes" id="UP000634529">
    <property type="component" value="Unassembled WGS sequence"/>
</dbReference>
<keyword evidence="6 7" id="KW-0472">Membrane</keyword>
<keyword evidence="3" id="KW-0813">Transport</keyword>
<reference evidence="9 10" key="1">
    <citation type="submission" date="2020-09" db="EMBL/GenBank/DDBJ databases">
        <title>Paenibacillus sp. CAU 1523 isolated from sand of Haeundae Beach.</title>
        <authorList>
            <person name="Kim W."/>
        </authorList>
    </citation>
    <scope>NUCLEOTIDE SEQUENCE [LARGE SCALE GENOMIC DNA]</scope>
    <source>
        <strain evidence="9 10">CAU 1523</strain>
    </source>
</reference>
<feature type="domain" description="Major facilitator superfamily (MFS) profile" evidence="8">
    <location>
        <begin position="5"/>
        <end position="388"/>
    </location>
</feature>
<feature type="transmembrane region" description="Helical" evidence="7">
    <location>
        <begin position="128"/>
        <end position="147"/>
    </location>
</feature>
<comment type="caution">
    <text evidence="9">The sequence shown here is derived from an EMBL/GenBank/DDBJ whole genome shotgun (WGS) entry which is preliminary data.</text>
</comment>
<feature type="transmembrane region" description="Helical" evidence="7">
    <location>
        <begin position="256"/>
        <end position="274"/>
    </location>
</feature>
<evidence type="ECO:0000256" key="5">
    <source>
        <dbReference type="ARBA" id="ARBA00022989"/>
    </source>
</evidence>
<feature type="transmembrane region" description="Helical" evidence="7">
    <location>
        <begin position="286"/>
        <end position="316"/>
    </location>
</feature>
<comment type="subcellular location">
    <subcellularLocation>
        <location evidence="1">Cell membrane</location>
        <topology evidence="1">Multi-pass membrane protein</topology>
    </subcellularLocation>
</comment>
<comment type="similarity">
    <text evidence="2">Belongs to the major facilitator superfamily.</text>
</comment>
<dbReference type="Pfam" id="PF07690">
    <property type="entry name" value="MFS_1"/>
    <property type="match status" value="1"/>
</dbReference>